<dbReference type="EMBL" id="QEIT01000037">
    <property type="protein sequence ID" value="PWZ74448.1"/>
    <property type="molecule type" value="Genomic_DNA"/>
</dbReference>
<dbReference type="EMBL" id="QQPC01000009">
    <property type="protein sequence ID" value="REA83925.1"/>
    <property type="molecule type" value="Genomic_DNA"/>
</dbReference>
<feature type="transmembrane region" description="Helical" evidence="1">
    <location>
        <begin position="169"/>
        <end position="188"/>
    </location>
</feature>
<keyword evidence="1" id="KW-1133">Transmembrane helix</keyword>
<evidence type="ECO:0000313" key="2">
    <source>
        <dbReference type="EMBL" id="PWZ74448.1"/>
    </source>
</evidence>
<protein>
    <submittedName>
        <fullName evidence="3">DUF1405 domain-containing protein</fullName>
    </submittedName>
</protein>
<keyword evidence="1" id="KW-0472">Membrane</keyword>
<dbReference type="eggNOG" id="COG4347">
    <property type="taxonomic scope" value="Bacteria"/>
</dbReference>
<comment type="caution">
    <text evidence="3">The sequence shown here is derived from an EMBL/GenBank/DDBJ whole genome shotgun (WGS) entry which is preliminary data.</text>
</comment>
<reference evidence="5" key="3">
    <citation type="journal article" date="2018" name="Vet. Microbiol.">
        <title>Molecular epidemiology of methicillin-resistant staphylococci amongst veterinary personnel, personnel-owned pets, patients and the hospital environment of two companion animal veterinary hospitals.</title>
        <authorList>
            <person name="Worthing K.A."/>
            <person name="Brown J."/>
            <person name="Gerber L."/>
            <person name="Abraham S."/>
            <person name="Trott D."/>
            <person name="Norris J.M."/>
        </authorList>
    </citation>
    <scope>NUCLEOTIDE SEQUENCE [LARGE SCALE GENOMIC DNA]</scope>
    <source>
        <strain evidence="5">ST496-2</strain>
    </source>
</reference>
<name>A0A166S142_STAPS</name>
<feature type="transmembrane region" description="Helical" evidence="1">
    <location>
        <begin position="15"/>
        <end position="32"/>
    </location>
</feature>
<accession>A0A166S142</accession>
<sequence length="197" mass="23006">MWTALQNMLFYQRPILILIIMSNILGTLYGYIWYTPQLYRSAWYFWPFIPDSPTATLFLVVSLILLLCKKQSAIIDTLAFVTLLKYGVWAVMMNFLLFIEDDTIYMMGVLLIISHGIMAIQAVLFLPQFKFTLTSIAITIFWVFHNDVIDYVFHQYPVYGGLGHYEAQIGYLAFWLSVVPILFVIYRLNRGKKIDQV</sequence>
<feature type="transmembrane region" description="Helical" evidence="1">
    <location>
        <begin position="78"/>
        <end position="98"/>
    </location>
</feature>
<evidence type="ECO:0000313" key="3">
    <source>
        <dbReference type="EMBL" id="REA83925.1"/>
    </source>
</evidence>
<feature type="transmembrane region" description="Helical" evidence="1">
    <location>
        <begin position="44"/>
        <end position="66"/>
    </location>
</feature>
<dbReference type="AlphaFoldDB" id="A0A166S142"/>
<dbReference type="Pfam" id="PF07187">
    <property type="entry name" value="DUF1405"/>
    <property type="match status" value="1"/>
</dbReference>
<gene>
    <name evidence="2" type="ORF">DD902_08375</name>
    <name evidence="3" type="ORF">DV961_02310</name>
</gene>
<reference evidence="2 4" key="1">
    <citation type="journal article" date="2018" name="Vet. Microbiol.">
        <title>Clonal diversity and geographic distribution of methicillin-resistant Staphylococcus pseudintermedius from Australian animals: Discovery of novel sequence types.</title>
        <authorList>
            <person name="Worthing K.A."/>
            <person name="Abraham S."/>
            <person name="Coombs G.W."/>
            <person name="Pang S."/>
            <person name="Saputra S."/>
            <person name="Jordan D."/>
            <person name="Trott D.J."/>
            <person name="Norris J.M."/>
        </authorList>
    </citation>
    <scope>NUCLEOTIDE SEQUENCE [LARGE SCALE GENOMIC DNA]</scope>
    <source>
        <strain evidence="2 4">ST525 1</strain>
    </source>
</reference>
<reference evidence="3" key="2">
    <citation type="journal article" date="2018" name="Vet. Microbiol.">
        <title>Methicillin-resistant staphylococci amongst veterinary personnel, personnel-owned pets, patients and the hospital environment of two small animal veterinary hospitals.</title>
        <authorList>
            <person name="Worthing K.A."/>
            <person name="Brown J."/>
            <person name="Gerber L."/>
            <person name="Abraham S."/>
            <person name="Trott D."/>
            <person name="Norris J.M."/>
        </authorList>
    </citation>
    <scope>NUCLEOTIDE SEQUENCE</scope>
    <source>
        <strain evidence="3">ST496-2</strain>
    </source>
</reference>
<dbReference type="Proteomes" id="UP000246800">
    <property type="component" value="Unassembled WGS sequence"/>
</dbReference>
<dbReference type="OrthoDB" id="152213at2"/>
<evidence type="ECO:0000313" key="4">
    <source>
        <dbReference type="Proteomes" id="UP000246800"/>
    </source>
</evidence>
<feature type="transmembrane region" description="Helical" evidence="1">
    <location>
        <begin position="104"/>
        <end position="124"/>
    </location>
</feature>
<dbReference type="InterPro" id="IPR009845">
    <property type="entry name" value="DUF1405"/>
</dbReference>
<feature type="transmembrane region" description="Helical" evidence="1">
    <location>
        <begin position="131"/>
        <end position="149"/>
    </location>
</feature>
<proteinExistence type="predicted"/>
<evidence type="ECO:0000313" key="5">
    <source>
        <dbReference type="Proteomes" id="UP000256409"/>
    </source>
</evidence>
<dbReference type="GeneID" id="93822860"/>
<dbReference type="PANTHER" id="PTHR40042">
    <property type="entry name" value="HYPOTHETICAL MEMBRANE SPANNING PROTEIN"/>
    <property type="match status" value="1"/>
</dbReference>
<keyword evidence="1" id="KW-0812">Transmembrane</keyword>
<evidence type="ECO:0000256" key="1">
    <source>
        <dbReference type="SAM" id="Phobius"/>
    </source>
</evidence>
<dbReference type="PANTHER" id="PTHR40042:SF1">
    <property type="entry name" value="DUF1405 DOMAIN-CONTAINING PROTEIN"/>
    <property type="match status" value="1"/>
</dbReference>
<organism evidence="3 5">
    <name type="scientific">Staphylococcus pseudintermedius</name>
    <dbReference type="NCBI Taxonomy" id="283734"/>
    <lineage>
        <taxon>Bacteria</taxon>
        <taxon>Bacillati</taxon>
        <taxon>Bacillota</taxon>
        <taxon>Bacilli</taxon>
        <taxon>Bacillales</taxon>
        <taxon>Staphylococcaceae</taxon>
        <taxon>Staphylococcus</taxon>
        <taxon>Staphylococcus intermedius group</taxon>
    </lineage>
</organism>
<dbReference type="Proteomes" id="UP000256409">
    <property type="component" value="Unassembled WGS sequence"/>
</dbReference>
<dbReference type="RefSeq" id="WP_014613895.1">
    <property type="nucleotide sequence ID" value="NZ_AP019372.1"/>
</dbReference>